<dbReference type="AlphaFoldDB" id="A0A2P2N440"/>
<evidence type="ECO:0000313" key="1">
    <source>
        <dbReference type="EMBL" id="MBX37228.1"/>
    </source>
</evidence>
<sequence>MYKIVVSVLCNNVILKQLRST</sequence>
<reference evidence="1" key="1">
    <citation type="submission" date="2018-02" db="EMBL/GenBank/DDBJ databases">
        <title>Rhizophora mucronata_Transcriptome.</title>
        <authorList>
            <person name="Meera S.P."/>
            <person name="Sreeshan A."/>
            <person name="Augustine A."/>
        </authorList>
    </citation>
    <scope>NUCLEOTIDE SEQUENCE</scope>
    <source>
        <tissue evidence="1">Leaf</tissue>
    </source>
</reference>
<accession>A0A2P2N440</accession>
<proteinExistence type="predicted"/>
<dbReference type="EMBL" id="GGEC01056744">
    <property type="protein sequence ID" value="MBX37228.1"/>
    <property type="molecule type" value="Transcribed_RNA"/>
</dbReference>
<name>A0A2P2N440_RHIMU</name>
<organism evidence="1">
    <name type="scientific">Rhizophora mucronata</name>
    <name type="common">Asiatic mangrove</name>
    <dbReference type="NCBI Taxonomy" id="61149"/>
    <lineage>
        <taxon>Eukaryota</taxon>
        <taxon>Viridiplantae</taxon>
        <taxon>Streptophyta</taxon>
        <taxon>Embryophyta</taxon>
        <taxon>Tracheophyta</taxon>
        <taxon>Spermatophyta</taxon>
        <taxon>Magnoliopsida</taxon>
        <taxon>eudicotyledons</taxon>
        <taxon>Gunneridae</taxon>
        <taxon>Pentapetalae</taxon>
        <taxon>rosids</taxon>
        <taxon>fabids</taxon>
        <taxon>Malpighiales</taxon>
        <taxon>Rhizophoraceae</taxon>
        <taxon>Rhizophora</taxon>
    </lineage>
</organism>
<protein>
    <submittedName>
        <fullName evidence="1">Uncharacterized protein</fullName>
    </submittedName>
</protein>